<evidence type="ECO:0000313" key="1">
    <source>
        <dbReference type="EMBL" id="KAJ9100329.1"/>
    </source>
</evidence>
<sequence>MPRRTNPSNNATLKTQPKRKIHHPPSGAAPAPPAAALPIHKQPYLPIERSLLESLAATLDRALADPNLTVKIQQIKALLYEKRFLEVFEREQWLDIYAARWVPSRALAFRQIFTDVGLFERQEEMATFLAVAGKGKAKEVETDLTQAVAEVSLDEQTPSQTVLCIGGGAGSELVALAGIVADSLNNNQGTTSLPALNVHLLDIGPYGPLIERFQAEAVYRLVAPSTTSVSAAFHQIDVISPTAVPLFERLLEPKSTPSAPPIITLLFTMTELFLQSRPATIALLGTITRLAPRGTLFLVVDAANEEASAVSVGKEGRSWSLGTVMDGVLSAPPPRQEGEDPAERPRPAWRKLEAEDSKWFRLREGLQDHYPVKLENTRYWLRLYRRN</sequence>
<name>A0ACC2VLP4_9TREE</name>
<keyword evidence="2" id="KW-1185">Reference proteome</keyword>
<proteinExistence type="predicted"/>
<dbReference type="Proteomes" id="UP001230649">
    <property type="component" value="Unassembled WGS sequence"/>
</dbReference>
<dbReference type="EMBL" id="JASBWS010000076">
    <property type="protein sequence ID" value="KAJ9100329.1"/>
    <property type="molecule type" value="Genomic_DNA"/>
</dbReference>
<evidence type="ECO:0000313" key="2">
    <source>
        <dbReference type="Proteomes" id="UP001230649"/>
    </source>
</evidence>
<protein>
    <submittedName>
        <fullName evidence="1">Uncharacterized protein</fullName>
    </submittedName>
</protein>
<organism evidence="1 2">
    <name type="scientific">Naganishia adeliensis</name>
    <dbReference type="NCBI Taxonomy" id="92952"/>
    <lineage>
        <taxon>Eukaryota</taxon>
        <taxon>Fungi</taxon>
        <taxon>Dikarya</taxon>
        <taxon>Basidiomycota</taxon>
        <taxon>Agaricomycotina</taxon>
        <taxon>Tremellomycetes</taxon>
        <taxon>Filobasidiales</taxon>
        <taxon>Filobasidiaceae</taxon>
        <taxon>Naganishia</taxon>
    </lineage>
</organism>
<accession>A0ACC2VLP4</accession>
<comment type="caution">
    <text evidence="1">The sequence shown here is derived from an EMBL/GenBank/DDBJ whole genome shotgun (WGS) entry which is preliminary data.</text>
</comment>
<reference evidence="1" key="1">
    <citation type="submission" date="2023-04" db="EMBL/GenBank/DDBJ databases">
        <title>Draft Genome sequencing of Naganishia species isolated from polar environments using Oxford Nanopore Technology.</title>
        <authorList>
            <person name="Leo P."/>
            <person name="Venkateswaran K."/>
        </authorList>
    </citation>
    <scope>NUCLEOTIDE SEQUENCE</scope>
    <source>
        <strain evidence="1">MNA-CCFEE 5262</strain>
    </source>
</reference>
<gene>
    <name evidence="1" type="ORF">QFC20_005461</name>
</gene>